<keyword evidence="5 10" id="KW-0358">Heparin-binding</keyword>
<dbReference type="KEGG" id="ovr:110130076"/>
<keyword evidence="9 10" id="KW-0497">Mitogen</keyword>
<evidence type="ECO:0000259" key="14">
    <source>
        <dbReference type="Pfam" id="PF05196"/>
    </source>
</evidence>
<name>A0A6J0WIB4_ODOVR</name>
<organism evidence="15 16">
    <name type="scientific">Odocoileus virginianus</name>
    <name type="common">White-tailed deer</name>
    <dbReference type="NCBI Taxonomy" id="9874"/>
    <lineage>
        <taxon>Eukaryota</taxon>
        <taxon>Metazoa</taxon>
        <taxon>Chordata</taxon>
        <taxon>Craniata</taxon>
        <taxon>Vertebrata</taxon>
        <taxon>Euteleostomi</taxon>
        <taxon>Mammalia</taxon>
        <taxon>Eutheria</taxon>
        <taxon>Laurasiatheria</taxon>
        <taxon>Artiodactyla</taxon>
        <taxon>Ruminantia</taxon>
        <taxon>Pecora</taxon>
        <taxon>Cervidae</taxon>
        <taxon>Odocoileinae</taxon>
        <taxon>Odocoileus</taxon>
    </lineage>
</organism>
<keyword evidence="6" id="KW-0732">Signal</keyword>
<evidence type="ECO:0000313" key="16">
    <source>
        <dbReference type="RefSeq" id="XP_020737487.2"/>
    </source>
</evidence>
<evidence type="ECO:0000256" key="7">
    <source>
        <dbReference type="ARBA" id="ARBA00023030"/>
    </source>
</evidence>
<feature type="region of interest" description="Disordered" evidence="11">
    <location>
        <begin position="104"/>
        <end position="126"/>
    </location>
</feature>
<dbReference type="RefSeq" id="XP_020737487.2">
    <property type="nucleotide sequence ID" value="XM_020881828.2"/>
</dbReference>
<dbReference type="GO" id="GO:0008083">
    <property type="term" value="F:growth factor activity"/>
    <property type="evidence" value="ECO:0007669"/>
    <property type="project" value="UniProtKB-UniRule"/>
</dbReference>
<dbReference type="PANTHER" id="PTHR13850">
    <property type="entry name" value="PLEIOTROPHIN FAMILY MEMBER"/>
    <property type="match status" value="1"/>
</dbReference>
<dbReference type="PROSITE" id="PS00619">
    <property type="entry name" value="PTN_MK_1"/>
    <property type="match status" value="1"/>
</dbReference>
<keyword evidence="3" id="KW-0217">Developmental protein</keyword>
<evidence type="ECO:0000256" key="9">
    <source>
        <dbReference type="ARBA" id="ARBA00023246"/>
    </source>
</evidence>
<dbReference type="InterPro" id="IPR020090">
    <property type="entry name" value="PTN/MK_C_dom"/>
</dbReference>
<comment type="function">
    <text evidence="10">Secreted protein that functions as cytokine and growth factor and mediates its signal through cell-surface proteoglycan and non-proteoglycan receptors. Regulates many processes like inflammatory response, cell proliferation, cell adhesion, cell growth, cell survival, tissue regeneration, cell differentiation and cell migration.</text>
</comment>
<keyword evidence="4 10" id="KW-0964">Secreted</keyword>
<dbReference type="PRINTS" id="PR00269">
    <property type="entry name" value="PTNMIDKINE"/>
</dbReference>
<keyword evidence="12" id="KW-1133">Transmembrane helix</keyword>
<dbReference type="InParanoid" id="A0A6J0WIB4"/>
<dbReference type="Gene3D" id="2.20.60.10">
    <property type="entry name" value="Pleiotrophin/Midkine, N-terminal domain"/>
    <property type="match status" value="1"/>
</dbReference>
<dbReference type="GO" id="GO:0005576">
    <property type="term" value="C:extracellular region"/>
    <property type="evidence" value="ECO:0007669"/>
    <property type="project" value="UniProtKB-SubCell"/>
</dbReference>
<dbReference type="Proteomes" id="UP001652640">
    <property type="component" value="Chromosome 10"/>
</dbReference>
<keyword evidence="8 10" id="KW-1015">Disulfide bond</keyword>
<dbReference type="SUPFAM" id="SSF57288">
    <property type="entry name" value="Midkine"/>
    <property type="match status" value="2"/>
</dbReference>
<evidence type="ECO:0000256" key="3">
    <source>
        <dbReference type="ARBA" id="ARBA00022473"/>
    </source>
</evidence>
<evidence type="ECO:0000256" key="1">
    <source>
        <dbReference type="ARBA" id="ARBA00004613"/>
    </source>
</evidence>
<dbReference type="InterPro" id="IPR037122">
    <property type="entry name" value="PTN/MK_N_dom_sf"/>
</dbReference>
<keyword evidence="12" id="KW-0472">Membrane</keyword>
<dbReference type="InterPro" id="IPR020091">
    <property type="entry name" value="PTN/MK_diS_sf"/>
</dbReference>
<feature type="region of interest" description="Disordered" evidence="11">
    <location>
        <begin position="288"/>
        <end position="319"/>
    </location>
</feature>
<dbReference type="SMART" id="SM00193">
    <property type="entry name" value="PTN"/>
    <property type="match status" value="1"/>
</dbReference>
<keyword evidence="12" id="KW-0812">Transmembrane</keyword>
<evidence type="ECO:0000256" key="6">
    <source>
        <dbReference type="ARBA" id="ARBA00022729"/>
    </source>
</evidence>
<evidence type="ECO:0000256" key="10">
    <source>
        <dbReference type="RuleBase" id="RU369117"/>
    </source>
</evidence>
<dbReference type="GO" id="GO:0008201">
    <property type="term" value="F:heparin binding"/>
    <property type="evidence" value="ECO:0007669"/>
    <property type="project" value="UniProtKB-UniRule"/>
</dbReference>
<dbReference type="OrthoDB" id="8818336at2759"/>
<dbReference type="Pfam" id="PF05196">
    <property type="entry name" value="PTN_MK_N"/>
    <property type="match status" value="1"/>
</dbReference>
<evidence type="ECO:0000256" key="12">
    <source>
        <dbReference type="SAM" id="Phobius"/>
    </source>
</evidence>
<dbReference type="PROSITE" id="PS00620">
    <property type="entry name" value="PTN_MK_2"/>
    <property type="match status" value="1"/>
</dbReference>
<evidence type="ECO:0000256" key="5">
    <source>
        <dbReference type="ARBA" id="ARBA00022674"/>
    </source>
</evidence>
<comment type="similarity">
    <text evidence="2 10">Belongs to the pleiotrophin family.</text>
</comment>
<dbReference type="GeneID" id="110130076"/>
<protein>
    <recommendedName>
        <fullName evidence="10">Midkine</fullName>
        <shortName evidence="10">MK</shortName>
    </recommendedName>
</protein>
<dbReference type="GO" id="GO:0016477">
    <property type="term" value="P:cell migration"/>
    <property type="evidence" value="ECO:0007669"/>
    <property type="project" value="UniProtKB-ARBA"/>
</dbReference>
<feature type="domain" description="Pleiotrophin/Midkine N-terminal" evidence="14">
    <location>
        <begin position="179"/>
        <end position="235"/>
    </location>
</feature>
<evidence type="ECO:0000256" key="11">
    <source>
        <dbReference type="SAM" id="MobiDB-lite"/>
    </source>
</evidence>
<sequence length="319" mass="33487">MGRSRGDMFTAGCDSVKCIFFPFCFSFLGGGVGSLPEAVGSAGLSAGWGTGRVNADPFQGVLIPVRGWGLRACPGPDLGQAAGLAGAGGGADFFLLPASRWDDNNESERGGAGARPGFSGPVARWLGKPPPPWPPPLWLLRGPDEAMLAVPAHKGMQRRSFLLLAFLALLALTSAVAKKKDKVKKGGPGSECAEWTWGPCTPSSKDCGVGFREGTCGAQTQRIRCRVPCNWKKEFGADCKYKFETWGACDGTGTRARQGTLKKARHNAQCQGTVRVTKPCSPKAKAKAKASFLSPGSPGGQPGRGAYAHFSAKKGKEKD</sequence>
<dbReference type="InterPro" id="IPR020092">
    <property type="entry name" value="PTN_MK_heparin-bd_GF_CS"/>
</dbReference>
<evidence type="ECO:0000313" key="15">
    <source>
        <dbReference type="Proteomes" id="UP001652640"/>
    </source>
</evidence>
<dbReference type="InterPro" id="IPR000762">
    <property type="entry name" value="Midkine_heparin-bd_GF"/>
</dbReference>
<evidence type="ECO:0000259" key="13">
    <source>
        <dbReference type="Pfam" id="PF01091"/>
    </source>
</evidence>
<reference evidence="16" key="2">
    <citation type="submission" date="2025-08" db="UniProtKB">
        <authorList>
            <consortium name="RefSeq"/>
        </authorList>
    </citation>
    <scope>IDENTIFICATION</scope>
    <source>
        <tissue evidence="16">Tongue muscle</tissue>
    </source>
</reference>
<accession>A0A6J0WIB4</accession>
<evidence type="ECO:0000256" key="8">
    <source>
        <dbReference type="ARBA" id="ARBA00023157"/>
    </source>
</evidence>
<reference evidence="15" key="1">
    <citation type="journal article" date="2022" name="J. Hered.">
        <title>A De Novo Chromosome-Level Genome Assembly of the White-Tailed Deer, Odocoileus Virginianus.</title>
        <authorList>
            <person name="London E.W."/>
            <person name="Roca A.L."/>
            <person name="Novakofski J.E."/>
            <person name="Mateus-Pinilla N.E."/>
        </authorList>
    </citation>
    <scope>NUCLEOTIDE SEQUENCE [LARGE SCALE GENOMIC DNA]</scope>
</reference>
<dbReference type="PANTHER" id="PTHR13850:SF2">
    <property type="entry name" value="MIDKINE"/>
    <property type="match status" value="1"/>
</dbReference>
<evidence type="ECO:0000256" key="2">
    <source>
        <dbReference type="ARBA" id="ARBA00005403"/>
    </source>
</evidence>
<dbReference type="InterPro" id="IPR038130">
    <property type="entry name" value="PTN/MK_C_dom_sf"/>
</dbReference>
<keyword evidence="15" id="KW-1185">Reference proteome</keyword>
<dbReference type="AlphaFoldDB" id="A0A6J0WIB4"/>
<dbReference type="Pfam" id="PF01091">
    <property type="entry name" value="PTN_MK_C"/>
    <property type="match status" value="1"/>
</dbReference>
<dbReference type="InterPro" id="IPR020089">
    <property type="entry name" value="PTN/MK_N_dom"/>
</dbReference>
<dbReference type="Gene3D" id="2.30.90.10">
    <property type="entry name" value="Heparin-binding Growth Factor, Midkine, Chain A- C-terminal Domain"/>
    <property type="match status" value="1"/>
</dbReference>
<proteinExistence type="inferred from homology"/>
<feature type="domain" description="Pleiotrophin/Midkine C-terminal" evidence="13">
    <location>
        <begin position="236"/>
        <end position="290"/>
    </location>
</feature>
<gene>
    <name evidence="16" type="primary">MDK</name>
</gene>
<dbReference type="GO" id="GO:0051781">
    <property type="term" value="P:positive regulation of cell division"/>
    <property type="evidence" value="ECO:0007669"/>
    <property type="project" value="UniProtKB-UniRule"/>
</dbReference>
<comment type="subcellular location">
    <subcellularLocation>
        <location evidence="1 10">Secreted</location>
    </subcellularLocation>
</comment>
<feature type="transmembrane region" description="Helical" evidence="12">
    <location>
        <begin position="161"/>
        <end position="177"/>
    </location>
</feature>
<keyword evidence="7 10" id="KW-0339">Growth factor</keyword>
<evidence type="ECO:0000256" key="4">
    <source>
        <dbReference type="ARBA" id="ARBA00022525"/>
    </source>
</evidence>